<dbReference type="Gene3D" id="2.130.10.10">
    <property type="entry name" value="YVTN repeat-like/Quinoprotein amine dehydrogenase"/>
    <property type="match status" value="1"/>
</dbReference>
<feature type="domain" description="Tail specific protease" evidence="8">
    <location>
        <begin position="923"/>
        <end position="1133"/>
    </location>
</feature>
<dbReference type="Proteomes" id="UP000195913">
    <property type="component" value="Unassembled WGS sequence"/>
</dbReference>
<comment type="similarity">
    <text evidence="2">Belongs to the peptidase S41B family.</text>
</comment>
<dbReference type="InterPro" id="IPR005151">
    <property type="entry name" value="Tail-specific_protease"/>
</dbReference>
<evidence type="ECO:0000256" key="6">
    <source>
        <dbReference type="ARBA" id="ARBA00022825"/>
    </source>
</evidence>
<dbReference type="SUPFAM" id="SSF52096">
    <property type="entry name" value="ClpP/crotonase"/>
    <property type="match status" value="1"/>
</dbReference>
<evidence type="ECO:0000256" key="7">
    <source>
        <dbReference type="SAM" id="MobiDB-lite"/>
    </source>
</evidence>
<keyword evidence="6" id="KW-0720">Serine protease</keyword>
<dbReference type="InterPro" id="IPR029045">
    <property type="entry name" value="ClpP/crotonase-like_dom_sf"/>
</dbReference>
<dbReference type="InterPro" id="IPR029414">
    <property type="entry name" value="Tricorn_PDZ"/>
</dbReference>
<feature type="compositionally biased region" description="Low complexity" evidence="7">
    <location>
        <begin position="437"/>
        <end position="450"/>
    </location>
</feature>
<keyword evidence="3" id="KW-0963">Cytoplasm</keyword>
<dbReference type="PANTHER" id="PTHR43253">
    <property type="entry name" value="TRICORN PROTEASE HOMOLOG 2-RELATED"/>
    <property type="match status" value="1"/>
</dbReference>
<organism evidence="9 10">
    <name type="scientific">Arthrobacter rhombi</name>
    <dbReference type="NCBI Taxonomy" id="71253"/>
    <lineage>
        <taxon>Bacteria</taxon>
        <taxon>Bacillati</taxon>
        <taxon>Actinomycetota</taxon>
        <taxon>Actinomycetes</taxon>
        <taxon>Micrococcales</taxon>
        <taxon>Micrococcaceae</taxon>
        <taxon>Arthrobacter</taxon>
    </lineage>
</organism>
<dbReference type="InterPro" id="IPR028204">
    <property type="entry name" value="Tricorn_C1"/>
</dbReference>
<reference evidence="9 10" key="1">
    <citation type="submission" date="2017-02" db="EMBL/GenBank/DDBJ databases">
        <authorList>
            <person name="Peterson S.W."/>
        </authorList>
    </citation>
    <scope>NUCLEOTIDE SEQUENCE [LARGE SCALE GENOMIC DNA]</scope>
    <source>
        <strain evidence="9 10">B Ar 00.02</strain>
    </source>
</reference>
<evidence type="ECO:0000313" key="10">
    <source>
        <dbReference type="Proteomes" id="UP000195913"/>
    </source>
</evidence>
<evidence type="ECO:0000259" key="8">
    <source>
        <dbReference type="SMART" id="SM00245"/>
    </source>
</evidence>
<evidence type="ECO:0000256" key="5">
    <source>
        <dbReference type="ARBA" id="ARBA00022801"/>
    </source>
</evidence>
<proteinExistence type="inferred from homology"/>
<dbReference type="InterPro" id="IPR036034">
    <property type="entry name" value="PDZ_sf"/>
</dbReference>
<dbReference type="SUPFAM" id="SSF50156">
    <property type="entry name" value="PDZ domain-like"/>
    <property type="match status" value="1"/>
</dbReference>
<dbReference type="EMBL" id="FUHW01000038">
    <property type="protein sequence ID" value="SJM69715.1"/>
    <property type="molecule type" value="Genomic_DNA"/>
</dbReference>
<dbReference type="Pfam" id="PF03572">
    <property type="entry name" value="Peptidase_S41"/>
    <property type="match status" value="1"/>
</dbReference>
<feature type="region of interest" description="Disordered" evidence="7">
    <location>
        <begin position="368"/>
        <end position="479"/>
    </location>
</feature>
<protein>
    <submittedName>
        <fullName evidence="9">Putative protease</fullName>
    </submittedName>
</protein>
<dbReference type="SUPFAM" id="SSF69304">
    <property type="entry name" value="Tricorn protease N-terminal domain"/>
    <property type="match status" value="2"/>
</dbReference>
<dbReference type="GO" id="GO:0008236">
    <property type="term" value="F:serine-type peptidase activity"/>
    <property type="evidence" value="ECO:0007669"/>
    <property type="project" value="UniProtKB-KW"/>
</dbReference>
<evidence type="ECO:0000256" key="4">
    <source>
        <dbReference type="ARBA" id="ARBA00022670"/>
    </source>
</evidence>
<dbReference type="GO" id="GO:0006508">
    <property type="term" value="P:proteolysis"/>
    <property type="evidence" value="ECO:0007669"/>
    <property type="project" value="UniProtKB-KW"/>
</dbReference>
<dbReference type="AlphaFoldDB" id="A0A1R4GNN9"/>
<keyword evidence="5" id="KW-0378">Hydrolase</keyword>
<feature type="region of interest" description="Disordered" evidence="7">
    <location>
        <begin position="1162"/>
        <end position="1190"/>
    </location>
</feature>
<keyword evidence="4 9" id="KW-0645">Protease</keyword>
<dbReference type="Pfam" id="PF26550">
    <property type="entry name" value="Tricorn_2nd"/>
    <property type="match status" value="1"/>
</dbReference>
<evidence type="ECO:0000256" key="3">
    <source>
        <dbReference type="ARBA" id="ARBA00022490"/>
    </source>
</evidence>
<dbReference type="InterPro" id="IPR015943">
    <property type="entry name" value="WD40/YVTN_repeat-like_dom_sf"/>
</dbReference>
<dbReference type="Gene3D" id="3.90.226.10">
    <property type="entry name" value="2-enoyl-CoA Hydratase, Chain A, domain 1"/>
    <property type="match status" value="1"/>
</dbReference>
<dbReference type="Pfam" id="PF14684">
    <property type="entry name" value="Tricorn_C1"/>
    <property type="match status" value="1"/>
</dbReference>
<dbReference type="Gene3D" id="3.30.750.44">
    <property type="match status" value="1"/>
</dbReference>
<feature type="compositionally biased region" description="Gly residues" evidence="7">
    <location>
        <begin position="387"/>
        <end position="397"/>
    </location>
</feature>
<dbReference type="InterPro" id="IPR012393">
    <property type="entry name" value="Tricorn_protease"/>
</dbReference>
<dbReference type="Pfam" id="PF26549">
    <property type="entry name" value="Tricorn_N"/>
    <property type="match status" value="1"/>
</dbReference>
<dbReference type="PANTHER" id="PTHR43253:SF1">
    <property type="entry name" value="TRICORN PROTEASE HOMOLOG 2-RELATED"/>
    <property type="match status" value="1"/>
</dbReference>
<dbReference type="CDD" id="cd07562">
    <property type="entry name" value="Peptidase_S41_TRI"/>
    <property type="match status" value="1"/>
</dbReference>
<gene>
    <name evidence="9" type="ORF">FM101_11975</name>
</gene>
<evidence type="ECO:0000313" key="9">
    <source>
        <dbReference type="EMBL" id="SJM69715.1"/>
    </source>
</evidence>
<evidence type="ECO:0000256" key="1">
    <source>
        <dbReference type="ARBA" id="ARBA00004496"/>
    </source>
</evidence>
<evidence type="ECO:0000256" key="2">
    <source>
        <dbReference type="ARBA" id="ARBA00008524"/>
    </source>
</evidence>
<dbReference type="RefSeq" id="WP_086999843.1">
    <property type="nucleotide sequence ID" value="NZ_FUHW01000038.1"/>
</dbReference>
<dbReference type="Gene3D" id="2.30.42.10">
    <property type="match status" value="1"/>
</dbReference>
<dbReference type="GO" id="GO:0005737">
    <property type="term" value="C:cytoplasm"/>
    <property type="evidence" value="ECO:0007669"/>
    <property type="project" value="UniProtKB-SubCell"/>
</dbReference>
<comment type="subcellular location">
    <subcellularLocation>
        <location evidence="1">Cytoplasm</location>
    </subcellularLocation>
</comment>
<sequence>MSLSSYLRYPHVSAEFVTFVAEDDVWLVPLAGGRAWRLSAQGLPARNPRFSADGQTITWTIRSGGSQEIVAASVDGGDYRQLTFWGHPSTKNRGYTPDGHVLAITSKDQADSRLTWARTVALDGSSGRGLDFGPVDSLAWGPSVGDERPLVIGSALSREPAWWKRYRGGTAGKLWIDRDGGGEFERLIPELDGNLCDPVWVDQRVAFLSDHEGYGNIYSVSPDGGDLRRHTDHESYYVRHLASDGQRLVFESAGELWVLDGLDAEPRKLEITLGSAGHGRQPTRLDVAGHLVRATPDQSGNASIIESHGTLHLLPHRRGPARAIESAPGVRARLGSLFGSDRVLYVSDVQGEETIHLQELDAFERRYPAGAGSAGAGSERTPAEGRFGAGSGPGDGPTNGETGDTDEEAGDLPQPVSAAGSAGLPTPIAATGKGRDAVAASATGDDSSADTPPEQDAGDNAGAEQGTRDFELPGGHRVRSLIPSPDARWIAVSTEAGHTYLLEPEASTWHEISAGGQGAAEGLAFSPDGRWLAFTEPVATFGSRTRMLLVSTDEPTEAPIEATDGRFRDHAPSFTPDGKYLAFLSDRSFDPLYDTHGFDLAFPASTKPFLLALDDRTPSLYGPRVYGAETSVEEVRKDAGTDSNGTPAPLPETNVVREGLPSRLFAVPVAQGRYESLVAVDGGLLWLTDVSTGVTGDGRAPDAEAESQRLERFDHETQRLTTLLEAAEAFLVSDDRKRLVAVQNGTVRAVPTDKPAESDSADSQDIDLNRIRVSLDPAKVWAHAFDEAWRLQRDFFWVEDMAGRDWAAVAETYRPLLERLGSHDDLVDLLWELHGELGTSHAYVTPKPIQGADNQGLLGADLARVDGQWRVENVLVGESSDPQAYAPLAAPGVGVRAGDELLAINGVDIPASGPAALLQGTGGQPIELTVRGGASSRNPGEIRRVGIVPVSNEERLRYHQWVSRNRRDVREASQGAFGYLHIPDMMPLGWAQLFRDLDQEASRDALLIDVRRNRGGHTSQLVAEVIARKVTAWSVAREQEPSTYPVSAPRGPVVILTDEWAGSDGDIITQVSKLRAIGPVVGVRTWGGVIGIDGEFDLADGTGVTQPRYATWFTGGVGWGVENRGVDPDIDVPFPPHAHLAGTDPQLEHGIMVLKEMLHEIPTQRPPEREGYPSREPGPLPARPQDSSAD</sequence>
<dbReference type="SMART" id="SM00245">
    <property type="entry name" value="TSPc"/>
    <property type="match status" value="1"/>
</dbReference>
<name>A0A1R4GNN9_9MICC</name>
<keyword evidence="10" id="KW-1185">Reference proteome</keyword>
<dbReference type="Pfam" id="PF14685">
    <property type="entry name" value="PDZ_Tricorn"/>
    <property type="match status" value="1"/>
</dbReference>
<dbReference type="Gene3D" id="2.120.10.60">
    <property type="entry name" value="Tricorn protease N-terminal domain"/>
    <property type="match status" value="1"/>
</dbReference>
<accession>A0A1R4GNN9</accession>